<dbReference type="InterPro" id="IPR015421">
    <property type="entry name" value="PyrdxlP-dep_Trfase_major"/>
</dbReference>
<evidence type="ECO:0000256" key="2">
    <source>
        <dbReference type="ARBA" id="ARBA00005125"/>
    </source>
</evidence>
<dbReference type="InterPro" id="IPR015422">
    <property type="entry name" value="PyrdxlP-dep_Trfase_small"/>
</dbReference>
<sequence>MKMKYIPVYQPSLTGKEKEYVNECLDSTWISSKGNYIQKFENKFAEQNHVQYATTVSNGTVALHLALLALGISEGDEVIVPTLTYIASVNAIKYTGATPIFVDSDNETWQMSVSDIEQKITNKTKAIMCVHLYGHPCDMEQIVELAKSRNLFVIEDCAEAFGSKYKGKYVGTFGDISTFSFFGNKTITTGEGGMVVTNDKTLYDRCLHFKGQGLAVHRQYWHDVIGYNYRMTNICAAIGLAQLEQADHFISRKREIADIYKKNINSLVQVHKESKDVFHTYWMVSILTRTAEEREELRNHLADKLIETRPVFYPVHTMPMYSEKYQKHPIAEDLGWRGINLPSFPSLSNEQVIYICESINEFYSDK</sequence>
<reference evidence="13" key="1">
    <citation type="submission" date="2010-11" db="EMBL/GenBank/DDBJ databases">
        <title>Genomic Comparison of the O-antigen Biosynthesis Gene Clusters of Escherichia coli O157 strains.</title>
        <authorList>
            <person name="Iguchi A."/>
            <person name="Hayashi T."/>
            <person name="Ooka T."/>
            <person name="Ogura Y."/>
        </authorList>
    </citation>
    <scope>NUCLEOTIDE SEQUENCE</scope>
    <source>
        <strain evidence="13">EC95-42</strain>
    </source>
</reference>
<proteinExistence type="inferred from homology"/>
<evidence type="ECO:0000256" key="8">
    <source>
        <dbReference type="ARBA" id="ARBA00066317"/>
    </source>
</evidence>
<evidence type="ECO:0000256" key="11">
    <source>
        <dbReference type="PIRSR" id="PIRSR000390-2"/>
    </source>
</evidence>
<feature type="modified residue" description="N6-(pyridoxal phosphate)lysine" evidence="11">
    <location>
        <position position="185"/>
    </location>
</feature>
<dbReference type="EMBL" id="AB602249">
    <property type="protein sequence ID" value="BAK68977.1"/>
    <property type="molecule type" value="Genomic_DNA"/>
</dbReference>
<dbReference type="AlphaFoldDB" id="G1UFU0"/>
<dbReference type="CDD" id="cd00616">
    <property type="entry name" value="AHBA_syn"/>
    <property type="match status" value="1"/>
</dbReference>
<dbReference type="InterPro" id="IPR000653">
    <property type="entry name" value="DegT/StrS_aminotransferase"/>
</dbReference>
<evidence type="ECO:0000256" key="4">
    <source>
        <dbReference type="ARBA" id="ARBA00022679"/>
    </source>
</evidence>
<comment type="catalytic activity">
    <reaction evidence="7">
        <text>GDP-alpha-D-perosamine + 2-oxoglutarate = GDP-4-dehydro-alpha-D-rhamnose + L-glutamate</text>
        <dbReference type="Rhea" id="RHEA:36779"/>
        <dbReference type="ChEBI" id="CHEBI:16810"/>
        <dbReference type="ChEBI" id="CHEBI:29985"/>
        <dbReference type="ChEBI" id="CHEBI:57964"/>
        <dbReference type="ChEBI" id="CHEBI:73996"/>
        <dbReference type="EC" id="2.6.1.102"/>
    </reaction>
</comment>
<dbReference type="GO" id="GO:0102933">
    <property type="term" value="F:GDP-4-dehydro-6-deoxy-D-mannose-4-aminotransferase activity"/>
    <property type="evidence" value="ECO:0007669"/>
    <property type="project" value="UniProtKB-EC"/>
</dbReference>
<dbReference type="PANTHER" id="PTHR30244:SF34">
    <property type="entry name" value="DTDP-4-AMINO-4,6-DIDEOXYGALACTOSE TRANSAMINASE"/>
    <property type="match status" value="1"/>
</dbReference>
<evidence type="ECO:0000256" key="7">
    <source>
        <dbReference type="ARBA" id="ARBA00051587"/>
    </source>
</evidence>
<gene>
    <name evidence="13" type="primary">rfbE</name>
</gene>
<comment type="similarity">
    <text evidence="6 12">Belongs to the DegT/DnrJ/EryC1 family.</text>
</comment>
<name>G1UFU0_ECOLX</name>
<dbReference type="PANTHER" id="PTHR30244">
    <property type="entry name" value="TRANSAMINASE"/>
    <property type="match status" value="1"/>
</dbReference>
<dbReference type="PIRSF" id="PIRSF000390">
    <property type="entry name" value="PLP_StrS"/>
    <property type="match status" value="1"/>
</dbReference>
<evidence type="ECO:0000256" key="6">
    <source>
        <dbReference type="ARBA" id="ARBA00037999"/>
    </source>
</evidence>
<evidence type="ECO:0000256" key="3">
    <source>
        <dbReference type="ARBA" id="ARBA00022576"/>
    </source>
</evidence>
<accession>G1UFU0</accession>
<dbReference type="Gene3D" id="3.90.1150.10">
    <property type="entry name" value="Aspartate Aminotransferase, domain 1"/>
    <property type="match status" value="1"/>
</dbReference>
<evidence type="ECO:0000256" key="12">
    <source>
        <dbReference type="RuleBase" id="RU004508"/>
    </source>
</evidence>
<dbReference type="SUPFAM" id="SSF53383">
    <property type="entry name" value="PLP-dependent transferases"/>
    <property type="match status" value="1"/>
</dbReference>
<dbReference type="FunFam" id="3.40.640.10:FF:000090">
    <property type="entry name" value="Pyridoxal phosphate-dependent aminotransferase"/>
    <property type="match status" value="1"/>
</dbReference>
<keyword evidence="5 11" id="KW-0663">Pyridoxal phosphate</keyword>
<evidence type="ECO:0000313" key="13">
    <source>
        <dbReference type="EMBL" id="BAK68977.1"/>
    </source>
</evidence>
<dbReference type="EC" id="2.6.1.102" evidence="8"/>
<evidence type="ECO:0000256" key="5">
    <source>
        <dbReference type="ARBA" id="ARBA00022898"/>
    </source>
</evidence>
<keyword evidence="3" id="KW-0032">Aminotransferase</keyword>
<comment type="cofactor">
    <cofactor evidence="1">
        <name>pyridoxal 5'-phosphate</name>
        <dbReference type="ChEBI" id="CHEBI:597326"/>
    </cofactor>
</comment>
<evidence type="ECO:0000256" key="1">
    <source>
        <dbReference type="ARBA" id="ARBA00001933"/>
    </source>
</evidence>
<protein>
    <recommendedName>
        <fullName evidence="9">GDP-perosamine synthase</fullName>
        <ecNumber evidence="8">2.6.1.102</ecNumber>
    </recommendedName>
</protein>
<dbReference type="GO" id="GO:0000271">
    <property type="term" value="P:polysaccharide biosynthetic process"/>
    <property type="evidence" value="ECO:0007669"/>
    <property type="project" value="TreeGrafter"/>
</dbReference>
<dbReference type="GO" id="GO:0030170">
    <property type="term" value="F:pyridoxal phosphate binding"/>
    <property type="evidence" value="ECO:0007669"/>
    <property type="project" value="TreeGrafter"/>
</dbReference>
<organism evidence="13">
    <name type="scientific">Escherichia coli O157:H45</name>
    <dbReference type="NCBI Taxonomy" id="244314"/>
    <lineage>
        <taxon>Bacteria</taxon>
        <taxon>Pseudomonadati</taxon>
        <taxon>Pseudomonadota</taxon>
        <taxon>Gammaproteobacteria</taxon>
        <taxon>Enterobacterales</taxon>
        <taxon>Enterobacteriaceae</taxon>
        <taxon>Escherichia</taxon>
    </lineage>
</organism>
<feature type="active site" description="Proton acceptor" evidence="10">
    <location>
        <position position="185"/>
    </location>
</feature>
<keyword evidence="4" id="KW-0808">Transferase</keyword>
<dbReference type="Gene3D" id="3.40.640.10">
    <property type="entry name" value="Type I PLP-dependent aspartate aminotransferase-like (Major domain)"/>
    <property type="match status" value="1"/>
</dbReference>
<evidence type="ECO:0000256" key="10">
    <source>
        <dbReference type="PIRSR" id="PIRSR000390-1"/>
    </source>
</evidence>
<comment type="pathway">
    <text evidence="2">Bacterial outer membrane biogenesis; LPS O-antigen biosynthesis.</text>
</comment>
<dbReference type="Pfam" id="PF01041">
    <property type="entry name" value="DegT_DnrJ_EryC1"/>
    <property type="match status" value="1"/>
</dbReference>
<evidence type="ECO:0000256" key="9">
    <source>
        <dbReference type="ARBA" id="ARBA00074221"/>
    </source>
</evidence>
<dbReference type="InterPro" id="IPR015424">
    <property type="entry name" value="PyrdxlP-dep_Trfase"/>
</dbReference>